<comment type="caution">
    <text evidence="2">The sequence shown here is derived from an EMBL/GenBank/DDBJ whole genome shotgun (WGS) entry which is preliminary data.</text>
</comment>
<accession>A0A135RZH2</accession>
<evidence type="ECO:0000313" key="2">
    <source>
        <dbReference type="EMBL" id="KXH29060.1"/>
    </source>
</evidence>
<dbReference type="OrthoDB" id="10456342at2759"/>
<name>A0A135RZH2_9PEZI</name>
<dbReference type="AlphaFoldDB" id="A0A135RZH2"/>
<evidence type="ECO:0000313" key="3">
    <source>
        <dbReference type="Proteomes" id="UP000070328"/>
    </source>
</evidence>
<dbReference type="EMBL" id="JFBX01000758">
    <property type="protein sequence ID" value="KXH29060.1"/>
    <property type="molecule type" value="Genomic_DNA"/>
</dbReference>
<reference evidence="2 3" key="1">
    <citation type="submission" date="2014-02" db="EMBL/GenBank/DDBJ databases">
        <title>The genome sequence of Colletotrichum simmondsii CBS122122.</title>
        <authorList>
            <person name="Baroncelli R."/>
            <person name="Thon M.R."/>
        </authorList>
    </citation>
    <scope>NUCLEOTIDE SEQUENCE [LARGE SCALE GENOMIC DNA]</scope>
    <source>
        <strain evidence="2 3">CBS122122</strain>
    </source>
</reference>
<proteinExistence type="predicted"/>
<feature type="compositionally biased region" description="Polar residues" evidence="1">
    <location>
        <begin position="82"/>
        <end position="92"/>
    </location>
</feature>
<organism evidence="2 3">
    <name type="scientific">Colletotrichum simmondsii</name>
    <dbReference type="NCBI Taxonomy" id="703756"/>
    <lineage>
        <taxon>Eukaryota</taxon>
        <taxon>Fungi</taxon>
        <taxon>Dikarya</taxon>
        <taxon>Ascomycota</taxon>
        <taxon>Pezizomycotina</taxon>
        <taxon>Sordariomycetes</taxon>
        <taxon>Hypocreomycetidae</taxon>
        <taxon>Glomerellales</taxon>
        <taxon>Glomerellaceae</taxon>
        <taxon>Colletotrichum</taxon>
        <taxon>Colletotrichum acutatum species complex</taxon>
    </lineage>
</organism>
<protein>
    <submittedName>
        <fullName evidence="2">Uncharacterized protein</fullName>
    </submittedName>
</protein>
<dbReference type="Proteomes" id="UP000070328">
    <property type="component" value="Unassembled WGS sequence"/>
</dbReference>
<feature type="compositionally biased region" description="Polar residues" evidence="1">
    <location>
        <begin position="1"/>
        <end position="19"/>
    </location>
</feature>
<gene>
    <name evidence="2" type="ORF">CSIM01_02129</name>
</gene>
<keyword evidence="3" id="KW-1185">Reference proteome</keyword>
<feature type="compositionally biased region" description="Basic and acidic residues" evidence="1">
    <location>
        <begin position="34"/>
        <end position="46"/>
    </location>
</feature>
<feature type="region of interest" description="Disordered" evidence="1">
    <location>
        <begin position="1"/>
        <end position="98"/>
    </location>
</feature>
<evidence type="ECO:0000256" key="1">
    <source>
        <dbReference type="SAM" id="MobiDB-lite"/>
    </source>
</evidence>
<sequence>MQTQVTGCSGVQHSRTRQVCDSPPRFKVNHSAKIAREPPDGKEKRGLGPPGSVQDLPASPPEASASKVTPLSGTPSPPKAKTSAQHCGTLPTSPRIPRILPQTPSAAPVARWIPPLATVLTVLSFRLAALRGSRCSISGPMPSPDSGLRVPLHGSGRRSNEAGAVCSTTGTRSRFLITGTCRSNGLGRGIERHPDLACNAAMMIASVRNTQSYFPQPVVEFTASPGDRVGARPLPPTMTKWFIPVPSPR</sequence>